<organism evidence="1 2">
    <name type="scientific">Catharanthus roseus</name>
    <name type="common">Madagascar periwinkle</name>
    <name type="synonym">Vinca rosea</name>
    <dbReference type="NCBI Taxonomy" id="4058"/>
    <lineage>
        <taxon>Eukaryota</taxon>
        <taxon>Viridiplantae</taxon>
        <taxon>Streptophyta</taxon>
        <taxon>Embryophyta</taxon>
        <taxon>Tracheophyta</taxon>
        <taxon>Spermatophyta</taxon>
        <taxon>Magnoliopsida</taxon>
        <taxon>eudicotyledons</taxon>
        <taxon>Gunneridae</taxon>
        <taxon>Pentapetalae</taxon>
        <taxon>asterids</taxon>
        <taxon>lamiids</taxon>
        <taxon>Gentianales</taxon>
        <taxon>Apocynaceae</taxon>
        <taxon>Rauvolfioideae</taxon>
        <taxon>Vinceae</taxon>
        <taxon>Catharanthinae</taxon>
        <taxon>Catharanthus</taxon>
    </lineage>
</organism>
<sequence>MTPFINYKQARESQETVNLETVNRRVTFLFCHVHSQKRKQIDRSSPEPPLRLSSRACSSKGNKNRTFCSLIDSTMASEKPNSARSPMYPQVIDSDYEPIHPQSSSSGSNLYPTVDMKDLVEDLFPESHSDSPSAPPECNEEVLLTAPGAILHLIDKQYSVELATGDLHILRLCQGENTVAVLARVADDTQWPLTKDLAAVKLDQSHYFFAFQSPRDADSDSSDDEDEKSKKKKKEKKKKKGSESDSMDVLNYGLTILSKGQEDLLKELDQILGTYSSFQVHRMDEKAAAALGGAVASEISPEDLGVEKKKEILEERCAAYWTTLAPNVEEYSGTAAKLIAMGSGQLIKGILWCGDVTVDRLKWGNEILKKRMTTGAKAEVDPQTLKRIKRVKMVTRMTEKVATGVLSGVVKVSGFFTGSVANSKVGKKFFGLLPGEMVLASLDGFSKICDAVEVAGKNVMSTSSTVTTGLVSHRYGEEAAKATTEGLDAAGHAIGTAWAVFKIRKAFNPKNVLKPSELAKSAAKTVAAEKKAKNSK</sequence>
<comment type="caution">
    <text evidence="1">The sequence shown here is derived from an EMBL/GenBank/DDBJ whole genome shotgun (WGS) entry which is preliminary data.</text>
</comment>
<protein>
    <submittedName>
        <fullName evidence="1">Uncharacterized protein</fullName>
    </submittedName>
</protein>
<reference evidence="2" key="1">
    <citation type="journal article" date="2023" name="Nat. Plants">
        <title>Single-cell RNA sequencing provides a high-resolution roadmap for understanding the multicellular compartmentation of specialized metabolism.</title>
        <authorList>
            <person name="Sun S."/>
            <person name="Shen X."/>
            <person name="Li Y."/>
            <person name="Li Y."/>
            <person name="Wang S."/>
            <person name="Li R."/>
            <person name="Zhang H."/>
            <person name="Shen G."/>
            <person name="Guo B."/>
            <person name="Wei J."/>
            <person name="Xu J."/>
            <person name="St-Pierre B."/>
            <person name="Chen S."/>
            <person name="Sun C."/>
        </authorList>
    </citation>
    <scope>NUCLEOTIDE SEQUENCE [LARGE SCALE GENOMIC DNA]</scope>
</reference>
<dbReference type="Proteomes" id="UP001060085">
    <property type="component" value="Linkage Group LG01"/>
</dbReference>
<dbReference type="EMBL" id="CM044701">
    <property type="protein sequence ID" value="KAI5683991.1"/>
    <property type="molecule type" value="Genomic_DNA"/>
</dbReference>
<evidence type="ECO:0000313" key="2">
    <source>
        <dbReference type="Proteomes" id="UP001060085"/>
    </source>
</evidence>
<evidence type="ECO:0000313" key="1">
    <source>
        <dbReference type="EMBL" id="KAI5683991.1"/>
    </source>
</evidence>
<accession>A0ACC0CGA8</accession>
<keyword evidence="2" id="KW-1185">Reference proteome</keyword>
<name>A0ACC0CGA8_CATRO</name>
<proteinExistence type="predicted"/>
<gene>
    <name evidence="1" type="ORF">M9H77_05219</name>
</gene>